<evidence type="ECO:0000313" key="1">
    <source>
        <dbReference type="EMBL" id="QMT02952.1"/>
    </source>
</evidence>
<dbReference type="RefSeq" id="WP_188329896.1">
    <property type="nucleotide sequence ID" value="NZ_CP059491.1"/>
</dbReference>
<organism evidence="1 2">
    <name type="scientific">Gordonia jinghuaiqii</name>
    <dbReference type="NCBI Taxonomy" id="2758710"/>
    <lineage>
        <taxon>Bacteria</taxon>
        <taxon>Bacillati</taxon>
        <taxon>Actinomycetota</taxon>
        <taxon>Actinomycetes</taxon>
        <taxon>Mycobacteriales</taxon>
        <taxon>Gordoniaceae</taxon>
        <taxon>Gordonia</taxon>
    </lineage>
</organism>
<name>A0A7D7R4R0_9ACTN</name>
<dbReference type="Proteomes" id="UP000515663">
    <property type="component" value="Chromosome"/>
</dbReference>
<keyword evidence="2" id="KW-1185">Reference proteome</keyword>
<proteinExistence type="predicted"/>
<reference evidence="2" key="1">
    <citation type="submission" date="2020-07" db="EMBL/GenBank/DDBJ databases">
        <title>novel species isolated from the respiratory tract of Marmot.</title>
        <authorList>
            <person name="Zhang G."/>
        </authorList>
    </citation>
    <scope>NUCLEOTIDE SEQUENCE [LARGE SCALE GENOMIC DNA]</scope>
    <source>
        <strain evidence="2">686</strain>
    </source>
</reference>
<sequence>MVDAVWQARGRGVVVQLFDEGGLGSPAERADQNGDETVTALHDAIVEQLDATTAGTVTVRVQPPGRALLAVITSTAGDTVDRVEFTRG</sequence>
<dbReference type="EMBL" id="CP059491">
    <property type="protein sequence ID" value="QMT02952.1"/>
    <property type="molecule type" value="Genomic_DNA"/>
</dbReference>
<dbReference type="AlphaFoldDB" id="A0A7D7R4R0"/>
<accession>A0A7D7R4R0</accession>
<dbReference type="KEGG" id="gji:H1R19_07480"/>
<protein>
    <submittedName>
        <fullName evidence="1">Uncharacterized protein</fullName>
    </submittedName>
</protein>
<gene>
    <name evidence="1" type="ORF">H1R19_07480</name>
</gene>
<evidence type="ECO:0000313" key="2">
    <source>
        <dbReference type="Proteomes" id="UP000515663"/>
    </source>
</evidence>